<protein>
    <recommendedName>
        <fullName evidence="8">Bulb-type lectin domain-containing protein</fullName>
    </recommendedName>
</protein>
<accession>A0A8T0HFT2</accession>
<evidence type="ECO:0000256" key="2">
    <source>
        <dbReference type="ARBA" id="ARBA00023157"/>
    </source>
</evidence>
<dbReference type="Gene3D" id="2.90.10.30">
    <property type="match status" value="1"/>
</dbReference>
<feature type="signal peptide" evidence="3">
    <location>
        <begin position="1"/>
        <end position="30"/>
    </location>
</feature>
<sequence length="434" mass="47551">MMVMVMMGRMWKLLAVTVMVVALVAQCGVAQNSNAPVSRTAPYSVTINTGKNAVPVVVIQTGNYIVSLEGNPCAITIRHLFSSQIAHLVWTANYYVGSLVTATKCTLEFTTAGDLQLFALFKGTNTMIWHSNTAGKGIVKMALENKFDSGDLQLLTKTNAIVYHSFGVKEFAILPTQKFMPGETLVAPDAAFNDNILQVLFSGDRYFLKLQSGDLRLYSNFGKGLKQYWSLKNTLAKNVDLSQVAYASIVTDKGGIGLFKSNGAVVWTSGPINSVESNAHDTYFSVDPDGNLRTYFLVKGQFWDFDFVAIPNLCDLPNSCGEYGVCSNGKCSCLPQWVPNKPKDLTQGCKTLAPFTKCGSGKQQFLSFTGYDYVYNQYATGLKITKAACESKCFADCNCVAYFYNTSPGLCYLTNEVRTLKKVSNNNLSAHIKI</sequence>
<dbReference type="PROSITE" id="PS50927">
    <property type="entry name" value="BULB_LECTIN"/>
    <property type="match status" value="1"/>
</dbReference>
<gene>
    <name evidence="6" type="ORF">KC19_6G053200</name>
</gene>
<dbReference type="PROSITE" id="PS50948">
    <property type="entry name" value="PAN"/>
    <property type="match status" value="1"/>
</dbReference>
<dbReference type="InterPro" id="IPR003609">
    <property type="entry name" value="Pan_app"/>
</dbReference>
<keyword evidence="7" id="KW-1185">Reference proteome</keyword>
<dbReference type="GO" id="GO:0048544">
    <property type="term" value="P:recognition of pollen"/>
    <property type="evidence" value="ECO:0007669"/>
    <property type="project" value="InterPro"/>
</dbReference>
<dbReference type="InterPro" id="IPR051343">
    <property type="entry name" value="G-type_lectin_kinases/EP1-like"/>
</dbReference>
<dbReference type="SUPFAM" id="SSF51110">
    <property type="entry name" value="alpha-D-mannose-specific plant lectins"/>
    <property type="match status" value="2"/>
</dbReference>
<dbReference type="EMBL" id="CM026427">
    <property type="protein sequence ID" value="KAG0568939.1"/>
    <property type="molecule type" value="Genomic_DNA"/>
</dbReference>
<reference evidence="6 7" key="1">
    <citation type="submission" date="2020-06" db="EMBL/GenBank/DDBJ databases">
        <title>WGS assembly of Ceratodon purpureus strain R40.</title>
        <authorList>
            <person name="Carey S.B."/>
            <person name="Jenkins J."/>
            <person name="Shu S."/>
            <person name="Lovell J.T."/>
            <person name="Sreedasyam A."/>
            <person name="Maumus F."/>
            <person name="Tiley G.P."/>
            <person name="Fernandez-Pozo N."/>
            <person name="Barry K."/>
            <person name="Chen C."/>
            <person name="Wang M."/>
            <person name="Lipzen A."/>
            <person name="Daum C."/>
            <person name="Saski C.A."/>
            <person name="Payton A.C."/>
            <person name="Mcbreen J.C."/>
            <person name="Conrad R.E."/>
            <person name="Kollar L.M."/>
            <person name="Olsson S."/>
            <person name="Huttunen S."/>
            <person name="Landis J.B."/>
            <person name="Wickett N.J."/>
            <person name="Johnson M.G."/>
            <person name="Rensing S.A."/>
            <person name="Grimwood J."/>
            <person name="Schmutz J."/>
            <person name="Mcdaniel S.F."/>
        </authorList>
    </citation>
    <scope>NUCLEOTIDE SEQUENCE [LARGE SCALE GENOMIC DNA]</scope>
    <source>
        <strain evidence="6 7">R40</strain>
    </source>
</reference>
<proteinExistence type="predicted"/>
<name>A0A8T0HFT2_CERPU</name>
<feature type="domain" description="Bulb-type lectin" evidence="4">
    <location>
        <begin position="38"/>
        <end position="167"/>
    </location>
</feature>
<comment type="caution">
    <text evidence="6">The sequence shown here is derived from an EMBL/GenBank/DDBJ whole genome shotgun (WGS) entry which is preliminary data.</text>
</comment>
<dbReference type="Pfam" id="PF00954">
    <property type="entry name" value="S_locus_glycop"/>
    <property type="match status" value="1"/>
</dbReference>
<dbReference type="Gene3D" id="2.90.10.10">
    <property type="entry name" value="Bulb-type lectin domain"/>
    <property type="match status" value="1"/>
</dbReference>
<keyword evidence="1 3" id="KW-0732">Signal</keyword>
<evidence type="ECO:0000256" key="3">
    <source>
        <dbReference type="SAM" id="SignalP"/>
    </source>
</evidence>
<evidence type="ECO:0000313" key="7">
    <source>
        <dbReference type="Proteomes" id="UP000822688"/>
    </source>
</evidence>
<feature type="chain" id="PRO_5035900781" description="Bulb-type lectin domain-containing protein" evidence="3">
    <location>
        <begin position="31"/>
        <end position="434"/>
    </location>
</feature>
<evidence type="ECO:0000259" key="5">
    <source>
        <dbReference type="PROSITE" id="PS50948"/>
    </source>
</evidence>
<organism evidence="6 7">
    <name type="scientific">Ceratodon purpureus</name>
    <name type="common">Fire moss</name>
    <name type="synonym">Dicranum purpureum</name>
    <dbReference type="NCBI Taxonomy" id="3225"/>
    <lineage>
        <taxon>Eukaryota</taxon>
        <taxon>Viridiplantae</taxon>
        <taxon>Streptophyta</taxon>
        <taxon>Embryophyta</taxon>
        <taxon>Bryophyta</taxon>
        <taxon>Bryophytina</taxon>
        <taxon>Bryopsida</taxon>
        <taxon>Dicranidae</taxon>
        <taxon>Pseudoditrichales</taxon>
        <taxon>Ditrichaceae</taxon>
        <taxon>Ceratodon</taxon>
    </lineage>
</organism>
<dbReference type="PANTHER" id="PTHR47976">
    <property type="entry name" value="G-TYPE LECTIN S-RECEPTOR-LIKE SERINE/THREONINE-PROTEIN KINASE SD2-5"/>
    <property type="match status" value="1"/>
</dbReference>
<dbReference type="InterPro" id="IPR001480">
    <property type="entry name" value="Bulb-type_lectin_dom"/>
</dbReference>
<dbReference type="Pfam" id="PF08276">
    <property type="entry name" value="PAN_2"/>
    <property type="match status" value="1"/>
</dbReference>
<evidence type="ECO:0000259" key="4">
    <source>
        <dbReference type="PROSITE" id="PS50927"/>
    </source>
</evidence>
<evidence type="ECO:0000313" key="6">
    <source>
        <dbReference type="EMBL" id="KAG0568939.1"/>
    </source>
</evidence>
<dbReference type="CDD" id="cd01098">
    <property type="entry name" value="PAN_AP_plant"/>
    <property type="match status" value="1"/>
</dbReference>
<dbReference type="InterPro" id="IPR036426">
    <property type="entry name" value="Bulb-type_lectin_dom_sf"/>
</dbReference>
<evidence type="ECO:0000256" key="1">
    <source>
        <dbReference type="ARBA" id="ARBA00022729"/>
    </source>
</evidence>
<feature type="domain" description="Apple" evidence="5">
    <location>
        <begin position="358"/>
        <end position="434"/>
    </location>
</feature>
<dbReference type="Proteomes" id="UP000822688">
    <property type="component" value="Chromosome 6"/>
</dbReference>
<keyword evidence="2" id="KW-1015">Disulfide bond</keyword>
<evidence type="ECO:0008006" key="8">
    <source>
        <dbReference type="Google" id="ProtNLM"/>
    </source>
</evidence>
<dbReference type="InterPro" id="IPR000858">
    <property type="entry name" value="S_locus_glycoprot_dom"/>
</dbReference>
<dbReference type="AlphaFoldDB" id="A0A8T0HFT2"/>